<gene>
    <name evidence="9" type="ORF">PENSUB_6401</name>
</gene>
<name>A0A1Q5U1U7_9EURO</name>
<evidence type="ECO:0000256" key="6">
    <source>
        <dbReference type="SAM" id="MobiDB-lite"/>
    </source>
</evidence>
<evidence type="ECO:0000313" key="10">
    <source>
        <dbReference type="Proteomes" id="UP000186955"/>
    </source>
</evidence>
<evidence type="ECO:0000259" key="8">
    <source>
        <dbReference type="Pfam" id="PF20684"/>
    </source>
</evidence>
<reference evidence="9 10" key="1">
    <citation type="submission" date="2016-10" db="EMBL/GenBank/DDBJ databases">
        <title>Genome sequence of the ascomycete fungus Penicillium subrubescens.</title>
        <authorList>
            <person name="De Vries R.P."/>
            <person name="Peng M."/>
            <person name="Dilokpimol A."/>
            <person name="Hilden K."/>
            <person name="Makela M.R."/>
            <person name="Grigoriev I."/>
            <person name="Riley R."/>
            <person name="Granchi Z."/>
        </authorList>
    </citation>
    <scope>NUCLEOTIDE SEQUENCE [LARGE SCALE GENOMIC DNA]</scope>
    <source>
        <strain evidence="9 10">CBS 132785</strain>
    </source>
</reference>
<sequence>MAISDEHGSQGPTVVGICLAFAVLTFVVLSLRLFARIYVLGKMGLDDYLIIGACCLAWAFIGATIVAVNNGLGEHYEWTDKTKLVDYSFAVWLSSMFYLACLGFVKTSVLWFYTRLGDRTLTRISYVMMAVIVSQAFSFVLVAGFQCQPISKAWAGGPGKCVQINIFYLANAALNILTDLLTYTLPIRVIFKLQMPQKQKIALIFILCLGLFACVSSIIRITYIPSMLTSADYTYAISGAMYWSVIETNIAIFAASIPSFKAIASRFIPRFIGEYSNSGRKYAWSSTPDARRYGSGFTKVTDPKNLTMNGREDIAMGTQIGATMADNSSEERIIVPDGKIFAHTEIETTVESNTEYRSSMEQAHRPKGGV</sequence>
<evidence type="ECO:0000256" key="3">
    <source>
        <dbReference type="ARBA" id="ARBA00022989"/>
    </source>
</evidence>
<dbReference type="PANTHER" id="PTHR33048:SF114">
    <property type="entry name" value="MEMBRANE PROTEIN PTH11-LIKE, PUTATIVE (AFU_ORTHOLOGUE AFUA_7G06620)-RELATED"/>
    <property type="match status" value="1"/>
</dbReference>
<feature type="region of interest" description="Disordered" evidence="6">
    <location>
        <begin position="351"/>
        <end position="370"/>
    </location>
</feature>
<feature type="transmembrane region" description="Helical" evidence="7">
    <location>
        <begin position="125"/>
        <end position="146"/>
    </location>
</feature>
<comment type="subcellular location">
    <subcellularLocation>
        <location evidence="1">Membrane</location>
        <topology evidence="1">Multi-pass membrane protein</topology>
    </subcellularLocation>
</comment>
<feature type="transmembrane region" description="Helical" evidence="7">
    <location>
        <begin position="235"/>
        <end position="257"/>
    </location>
</feature>
<keyword evidence="10" id="KW-1185">Reference proteome</keyword>
<evidence type="ECO:0000256" key="1">
    <source>
        <dbReference type="ARBA" id="ARBA00004141"/>
    </source>
</evidence>
<feature type="transmembrane region" description="Helical" evidence="7">
    <location>
        <begin position="166"/>
        <end position="191"/>
    </location>
</feature>
<dbReference type="InterPro" id="IPR049326">
    <property type="entry name" value="Rhodopsin_dom_fungi"/>
</dbReference>
<dbReference type="EMBL" id="MNBE01000598">
    <property type="protein sequence ID" value="OKP06411.1"/>
    <property type="molecule type" value="Genomic_DNA"/>
</dbReference>
<evidence type="ECO:0000313" key="9">
    <source>
        <dbReference type="EMBL" id="OKP06411.1"/>
    </source>
</evidence>
<accession>A0A1Q5U1U7</accession>
<evidence type="ECO:0000256" key="4">
    <source>
        <dbReference type="ARBA" id="ARBA00023136"/>
    </source>
</evidence>
<feature type="transmembrane region" description="Helical" evidence="7">
    <location>
        <begin position="14"/>
        <end position="35"/>
    </location>
</feature>
<feature type="transmembrane region" description="Helical" evidence="7">
    <location>
        <begin position="47"/>
        <end position="69"/>
    </location>
</feature>
<protein>
    <recommendedName>
        <fullName evidence="8">Rhodopsin domain-containing protein</fullName>
    </recommendedName>
</protein>
<evidence type="ECO:0000256" key="2">
    <source>
        <dbReference type="ARBA" id="ARBA00022692"/>
    </source>
</evidence>
<dbReference type="PANTHER" id="PTHR33048">
    <property type="entry name" value="PTH11-LIKE INTEGRAL MEMBRANE PROTEIN (AFU_ORTHOLOGUE AFUA_5G11245)"/>
    <property type="match status" value="1"/>
</dbReference>
<organism evidence="9 10">
    <name type="scientific">Penicillium subrubescens</name>
    <dbReference type="NCBI Taxonomy" id="1316194"/>
    <lineage>
        <taxon>Eukaryota</taxon>
        <taxon>Fungi</taxon>
        <taxon>Dikarya</taxon>
        <taxon>Ascomycota</taxon>
        <taxon>Pezizomycotina</taxon>
        <taxon>Eurotiomycetes</taxon>
        <taxon>Eurotiomycetidae</taxon>
        <taxon>Eurotiales</taxon>
        <taxon>Aspergillaceae</taxon>
        <taxon>Penicillium</taxon>
    </lineage>
</organism>
<dbReference type="GO" id="GO:0016020">
    <property type="term" value="C:membrane"/>
    <property type="evidence" value="ECO:0007669"/>
    <property type="project" value="UniProtKB-SubCell"/>
</dbReference>
<feature type="domain" description="Rhodopsin" evidence="8">
    <location>
        <begin position="31"/>
        <end position="265"/>
    </location>
</feature>
<feature type="transmembrane region" description="Helical" evidence="7">
    <location>
        <begin position="203"/>
        <end position="223"/>
    </location>
</feature>
<dbReference type="InterPro" id="IPR052337">
    <property type="entry name" value="SAT4-like"/>
</dbReference>
<keyword evidence="3 7" id="KW-1133">Transmembrane helix</keyword>
<comment type="caution">
    <text evidence="9">The sequence shown here is derived from an EMBL/GenBank/DDBJ whole genome shotgun (WGS) entry which is preliminary data.</text>
</comment>
<dbReference type="AlphaFoldDB" id="A0A1Q5U1U7"/>
<feature type="transmembrane region" description="Helical" evidence="7">
    <location>
        <begin position="89"/>
        <end position="113"/>
    </location>
</feature>
<dbReference type="OrthoDB" id="444631at2759"/>
<dbReference type="STRING" id="1316194.A0A1Q5U1U7"/>
<dbReference type="Pfam" id="PF20684">
    <property type="entry name" value="Fung_rhodopsin"/>
    <property type="match status" value="1"/>
</dbReference>
<feature type="compositionally biased region" description="Polar residues" evidence="6">
    <location>
        <begin position="351"/>
        <end position="361"/>
    </location>
</feature>
<evidence type="ECO:0000256" key="5">
    <source>
        <dbReference type="ARBA" id="ARBA00038359"/>
    </source>
</evidence>
<keyword evidence="4 7" id="KW-0472">Membrane</keyword>
<proteinExistence type="inferred from homology"/>
<keyword evidence="2 7" id="KW-0812">Transmembrane</keyword>
<dbReference type="Proteomes" id="UP000186955">
    <property type="component" value="Unassembled WGS sequence"/>
</dbReference>
<comment type="similarity">
    <text evidence="5">Belongs to the SAT4 family.</text>
</comment>
<evidence type="ECO:0000256" key="7">
    <source>
        <dbReference type="SAM" id="Phobius"/>
    </source>
</evidence>